<accession>A0AAD6INT9</accession>
<dbReference type="InterPro" id="IPR011583">
    <property type="entry name" value="Chitinase_II/V-like_cat"/>
</dbReference>
<dbReference type="InterPro" id="IPR001579">
    <property type="entry name" value="Glyco_hydro_18_chit_AS"/>
</dbReference>
<sequence length="297" mass="34049">MLEQSLFKEGFQDAIWLTESPPDAGKRFKFANNLLSFMVHFGFDGVDLDWEYPGASDRGGNKEDVKNYVLLMKTIREKFNSSARVYYGLSFTIPTSYWYLRWFDVPELLKYADWVYGTKTIRLEHPHTNLTEIKQSSELLWRNDVAPAKVMLGVGFYGRSFHLKNTNCTKPGCDFHGDAQKGDCTKSSGTLAYFEIQDIIRKEHKNATYDHDAAVNWITYGDDLDNWVSCDDAKTLKQKVEYADEVGLGGVMIWSVDQDNESFTALEGLIGKPLPSYHNNQKRTHLLDINHWKSLNG</sequence>
<comment type="similarity">
    <text evidence="2">Belongs to the glycosyl hydrolase 18 family. Chitinase class V subfamily.</text>
</comment>
<proteinExistence type="inferred from homology"/>
<dbReference type="PANTHER" id="PTHR11177">
    <property type="entry name" value="CHITINASE"/>
    <property type="match status" value="1"/>
</dbReference>
<evidence type="ECO:0000256" key="5">
    <source>
        <dbReference type="ARBA" id="ARBA00023024"/>
    </source>
</evidence>
<dbReference type="AlphaFoldDB" id="A0AAD6INT9"/>
<evidence type="ECO:0000259" key="10">
    <source>
        <dbReference type="PROSITE" id="PS51910"/>
    </source>
</evidence>
<dbReference type="GO" id="GO:0006032">
    <property type="term" value="P:chitin catabolic process"/>
    <property type="evidence" value="ECO:0007669"/>
    <property type="project" value="UniProtKB-KW"/>
</dbReference>
<feature type="domain" description="GH18" evidence="10">
    <location>
        <begin position="1"/>
        <end position="273"/>
    </location>
</feature>
<dbReference type="EMBL" id="JAQJZL010000001">
    <property type="protein sequence ID" value="KAJ6057501.1"/>
    <property type="molecule type" value="Genomic_DNA"/>
</dbReference>
<keyword evidence="4 9" id="KW-0378">Hydrolase</keyword>
<gene>
    <name evidence="11" type="ORF">N7460_000775</name>
</gene>
<dbReference type="EC" id="3.2.1.14" evidence="3"/>
<name>A0AAD6INT9_PENCN</name>
<keyword evidence="8" id="KW-0624">Polysaccharide degradation</keyword>
<keyword evidence="5" id="KW-0146">Chitin degradation</keyword>
<dbReference type="GO" id="GO:0008843">
    <property type="term" value="F:endochitinase activity"/>
    <property type="evidence" value="ECO:0007669"/>
    <property type="project" value="UniProtKB-EC"/>
</dbReference>
<evidence type="ECO:0000313" key="12">
    <source>
        <dbReference type="Proteomes" id="UP001219568"/>
    </source>
</evidence>
<reference evidence="11" key="1">
    <citation type="journal article" date="2023" name="IMA Fungus">
        <title>Comparative genomic study of the Penicillium genus elucidates a diverse pangenome and 15 lateral gene transfer events.</title>
        <authorList>
            <person name="Petersen C."/>
            <person name="Sorensen T."/>
            <person name="Nielsen M.R."/>
            <person name="Sondergaard T.E."/>
            <person name="Sorensen J.L."/>
            <person name="Fitzpatrick D.A."/>
            <person name="Frisvad J.C."/>
            <person name="Nielsen K.L."/>
        </authorList>
    </citation>
    <scope>NUCLEOTIDE SEQUENCE</scope>
    <source>
        <strain evidence="11">IBT 15450</strain>
    </source>
</reference>
<dbReference type="SUPFAM" id="SSF51445">
    <property type="entry name" value="(Trans)glycosidases"/>
    <property type="match status" value="1"/>
</dbReference>
<reference evidence="11" key="2">
    <citation type="submission" date="2023-01" db="EMBL/GenBank/DDBJ databases">
        <authorList>
            <person name="Petersen C."/>
        </authorList>
    </citation>
    <scope>NUCLEOTIDE SEQUENCE</scope>
    <source>
        <strain evidence="11">IBT 15450</strain>
    </source>
</reference>
<dbReference type="InterPro" id="IPR029070">
    <property type="entry name" value="Chitinase_insertion_sf"/>
</dbReference>
<dbReference type="GO" id="GO:0000272">
    <property type="term" value="P:polysaccharide catabolic process"/>
    <property type="evidence" value="ECO:0007669"/>
    <property type="project" value="UniProtKB-KW"/>
</dbReference>
<evidence type="ECO:0000256" key="6">
    <source>
        <dbReference type="ARBA" id="ARBA00023277"/>
    </source>
</evidence>
<dbReference type="PANTHER" id="PTHR11177:SF397">
    <property type="entry name" value="CHITINASE"/>
    <property type="match status" value="1"/>
</dbReference>
<dbReference type="InterPro" id="IPR001223">
    <property type="entry name" value="Glyco_hydro18_cat"/>
</dbReference>
<dbReference type="Gene3D" id="3.20.20.80">
    <property type="entry name" value="Glycosidases"/>
    <property type="match status" value="1"/>
</dbReference>
<evidence type="ECO:0000256" key="3">
    <source>
        <dbReference type="ARBA" id="ARBA00012729"/>
    </source>
</evidence>
<dbReference type="SMART" id="SM00636">
    <property type="entry name" value="Glyco_18"/>
    <property type="match status" value="1"/>
</dbReference>
<dbReference type="GO" id="GO:0008061">
    <property type="term" value="F:chitin binding"/>
    <property type="evidence" value="ECO:0007669"/>
    <property type="project" value="InterPro"/>
</dbReference>
<dbReference type="InterPro" id="IPR050314">
    <property type="entry name" value="Glycosyl_Hydrlase_18"/>
</dbReference>
<keyword evidence="7 9" id="KW-0326">Glycosidase</keyword>
<evidence type="ECO:0000313" key="11">
    <source>
        <dbReference type="EMBL" id="KAJ6057501.1"/>
    </source>
</evidence>
<dbReference type="Pfam" id="PF00704">
    <property type="entry name" value="Glyco_hydro_18"/>
    <property type="match status" value="1"/>
</dbReference>
<dbReference type="Proteomes" id="UP001219568">
    <property type="component" value="Unassembled WGS sequence"/>
</dbReference>
<dbReference type="PROSITE" id="PS01095">
    <property type="entry name" value="GH18_1"/>
    <property type="match status" value="1"/>
</dbReference>
<keyword evidence="6" id="KW-0119">Carbohydrate metabolism</keyword>
<evidence type="ECO:0000256" key="7">
    <source>
        <dbReference type="ARBA" id="ARBA00023295"/>
    </source>
</evidence>
<evidence type="ECO:0000256" key="8">
    <source>
        <dbReference type="ARBA" id="ARBA00023326"/>
    </source>
</evidence>
<comment type="catalytic activity">
    <reaction evidence="1">
        <text>Random endo-hydrolysis of N-acetyl-beta-D-glucosaminide (1-&gt;4)-beta-linkages in chitin and chitodextrins.</text>
        <dbReference type="EC" id="3.2.1.14"/>
    </reaction>
</comment>
<evidence type="ECO:0000256" key="1">
    <source>
        <dbReference type="ARBA" id="ARBA00000822"/>
    </source>
</evidence>
<keyword evidence="12" id="KW-1185">Reference proteome</keyword>
<comment type="caution">
    <text evidence="11">The sequence shown here is derived from an EMBL/GenBank/DDBJ whole genome shotgun (WGS) entry which is preliminary data.</text>
</comment>
<evidence type="ECO:0000256" key="2">
    <source>
        <dbReference type="ARBA" id="ARBA00008682"/>
    </source>
</evidence>
<dbReference type="Gene3D" id="3.10.50.10">
    <property type="match status" value="1"/>
</dbReference>
<dbReference type="SUPFAM" id="SSF54556">
    <property type="entry name" value="Chitinase insertion domain"/>
    <property type="match status" value="1"/>
</dbReference>
<dbReference type="InterPro" id="IPR017853">
    <property type="entry name" value="GH"/>
</dbReference>
<evidence type="ECO:0000256" key="9">
    <source>
        <dbReference type="RuleBase" id="RU000489"/>
    </source>
</evidence>
<protein>
    <recommendedName>
        <fullName evidence="3">chitinase</fullName>
        <ecNumber evidence="3">3.2.1.14</ecNumber>
    </recommendedName>
</protein>
<evidence type="ECO:0000256" key="4">
    <source>
        <dbReference type="ARBA" id="ARBA00022801"/>
    </source>
</evidence>
<organism evidence="11 12">
    <name type="scientific">Penicillium canescens</name>
    <dbReference type="NCBI Taxonomy" id="5083"/>
    <lineage>
        <taxon>Eukaryota</taxon>
        <taxon>Fungi</taxon>
        <taxon>Dikarya</taxon>
        <taxon>Ascomycota</taxon>
        <taxon>Pezizomycotina</taxon>
        <taxon>Eurotiomycetes</taxon>
        <taxon>Eurotiomycetidae</taxon>
        <taxon>Eurotiales</taxon>
        <taxon>Aspergillaceae</taxon>
        <taxon>Penicillium</taxon>
    </lineage>
</organism>
<dbReference type="PROSITE" id="PS51910">
    <property type="entry name" value="GH18_2"/>
    <property type="match status" value="1"/>
</dbReference>